<dbReference type="EMBL" id="JBHSMT010000013">
    <property type="protein sequence ID" value="MFC5474328.1"/>
    <property type="molecule type" value="Genomic_DNA"/>
</dbReference>
<evidence type="ECO:0000313" key="2">
    <source>
        <dbReference type="Proteomes" id="UP001596045"/>
    </source>
</evidence>
<keyword evidence="2" id="KW-1185">Reference proteome</keyword>
<dbReference type="RefSeq" id="WP_378997397.1">
    <property type="nucleotide sequence ID" value="NZ_JBHSMT010000013.1"/>
</dbReference>
<evidence type="ECO:0000313" key="1">
    <source>
        <dbReference type="EMBL" id="MFC5474328.1"/>
    </source>
</evidence>
<dbReference type="Proteomes" id="UP001596045">
    <property type="component" value="Unassembled WGS sequence"/>
</dbReference>
<sequence>MKLIEPDELNDFNAVLVRHKLAADDFELRELDTTDPKTDEVFALTGFVTVTRKSSGRKQQYPIGDGSIWVAEFERDVAAGVFG</sequence>
<gene>
    <name evidence="1" type="ORF">ACFPM8_10200</name>
</gene>
<organism evidence="1 2">
    <name type="scientific">Paraherbaspirillum soli</name>
    <dbReference type="NCBI Taxonomy" id="631222"/>
    <lineage>
        <taxon>Bacteria</taxon>
        <taxon>Pseudomonadati</taxon>
        <taxon>Pseudomonadota</taxon>
        <taxon>Betaproteobacteria</taxon>
        <taxon>Burkholderiales</taxon>
        <taxon>Oxalobacteraceae</taxon>
        <taxon>Paraherbaspirillum</taxon>
    </lineage>
</organism>
<comment type="caution">
    <text evidence="1">The sequence shown here is derived from an EMBL/GenBank/DDBJ whole genome shotgun (WGS) entry which is preliminary data.</text>
</comment>
<proteinExistence type="predicted"/>
<protein>
    <submittedName>
        <fullName evidence="1">Transcriptional regulator</fullName>
    </submittedName>
</protein>
<reference evidence="2" key="1">
    <citation type="journal article" date="2019" name="Int. J. Syst. Evol. Microbiol.">
        <title>The Global Catalogue of Microorganisms (GCM) 10K type strain sequencing project: providing services to taxonomists for standard genome sequencing and annotation.</title>
        <authorList>
            <consortium name="The Broad Institute Genomics Platform"/>
            <consortium name="The Broad Institute Genome Sequencing Center for Infectious Disease"/>
            <person name="Wu L."/>
            <person name="Ma J."/>
        </authorList>
    </citation>
    <scope>NUCLEOTIDE SEQUENCE [LARGE SCALE GENOMIC DNA]</scope>
    <source>
        <strain evidence="2">JCM 17066</strain>
    </source>
</reference>
<accession>A0ABW0M804</accession>
<name>A0ABW0M804_9BURK</name>